<keyword evidence="7" id="KW-1000">Mitochondrion outer membrane</keyword>
<evidence type="ECO:0000256" key="5">
    <source>
        <dbReference type="ARBA" id="ARBA00022630"/>
    </source>
</evidence>
<dbReference type="InterPro" id="IPR001433">
    <property type="entry name" value="OxRdtase_FAD/NAD-bd"/>
</dbReference>
<feature type="binding site" evidence="16">
    <location>
        <position position="135"/>
    </location>
    <ligand>
        <name>FAD</name>
        <dbReference type="ChEBI" id="CHEBI:57692"/>
    </ligand>
</feature>
<dbReference type="Gene3D" id="2.40.30.10">
    <property type="entry name" value="Translation factors"/>
    <property type="match status" value="1"/>
</dbReference>
<evidence type="ECO:0000256" key="9">
    <source>
        <dbReference type="ARBA" id="ARBA00022989"/>
    </source>
</evidence>
<dbReference type="SUPFAM" id="SSF63380">
    <property type="entry name" value="Riboflavin synthase domain-like"/>
    <property type="match status" value="1"/>
</dbReference>
<dbReference type="FunFam" id="2.40.30.10:FF:000032">
    <property type="entry name" value="NADH-cytochrome b5 reductase"/>
    <property type="match status" value="1"/>
</dbReference>
<comment type="cofactor">
    <cofactor evidence="1 16 17">
        <name>FAD</name>
        <dbReference type="ChEBI" id="CHEBI:57692"/>
    </cofactor>
</comment>
<dbReference type="PANTHER" id="PTHR19370:SF184">
    <property type="entry name" value="NADH-CYTOCHROME B5 REDUCTASE-LIKE"/>
    <property type="match status" value="1"/>
</dbReference>
<evidence type="ECO:0000313" key="20">
    <source>
        <dbReference type="Proteomes" id="UP001212841"/>
    </source>
</evidence>
<dbReference type="EMBL" id="JADGJD010001402">
    <property type="protein sequence ID" value="KAJ3042676.1"/>
    <property type="molecule type" value="Genomic_DNA"/>
</dbReference>
<dbReference type="InterPro" id="IPR008333">
    <property type="entry name" value="Cbr1-like_FAD-bd_dom"/>
</dbReference>
<evidence type="ECO:0000256" key="16">
    <source>
        <dbReference type="PIRSR" id="PIRSR601834-1"/>
    </source>
</evidence>
<feature type="binding site" evidence="16">
    <location>
        <position position="134"/>
    </location>
    <ligand>
        <name>FAD</name>
        <dbReference type="ChEBI" id="CHEBI:57692"/>
    </ligand>
</feature>
<keyword evidence="9" id="KW-1133">Transmembrane helix</keyword>
<evidence type="ECO:0000256" key="7">
    <source>
        <dbReference type="ARBA" id="ARBA00022787"/>
    </source>
</evidence>
<keyword evidence="12" id="KW-0496">Mitochondrion</keyword>
<dbReference type="EC" id="1.6.2.2" evidence="17"/>
<evidence type="ECO:0000256" key="13">
    <source>
        <dbReference type="ARBA" id="ARBA00023136"/>
    </source>
</evidence>
<evidence type="ECO:0000256" key="3">
    <source>
        <dbReference type="ARBA" id="ARBA00005156"/>
    </source>
</evidence>
<evidence type="ECO:0000256" key="4">
    <source>
        <dbReference type="ARBA" id="ARBA00006105"/>
    </source>
</evidence>
<dbReference type="PROSITE" id="PS51384">
    <property type="entry name" value="FAD_FR"/>
    <property type="match status" value="1"/>
</dbReference>
<reference evidence="19" key="1">
    <citation type="submission" date="2020-05" db="EMBL/GenBank/DDBJ databases">
        <title>Phylogenomic resolution of chytrid fungi.</title>
        <authorList>
            <person name="Stajich J.E."/>
            <person name="Amses K."/>
            <person name="Simmons R."/>
            <person name="Seto K."/>
            <person name="Myers J."/>
            <person name="Bonds A."/>
            <person name="Quandt C.A."/>
            <person name="Barry K."/>
            <person name="Liu P."/>
            <person name="Grigoriev I."/>
            <person name="Longcore J.E."/>
            <person name="James T.Y."/>
        </authorList>
    </citation>
    <scope>NUCLEOTIDE SEQUENCE</scope>
    <source>
        <strain evidence="19">JEL0318</strain>
    </source>
</reference>
<evidence type="ECO:0000259" key="18">
    <source>
        <dbReference type="PROSITE" id="PS51384"/>
    </source>
</evidence>
<keyword evidence="20" id="KW-1185">Reference proteome</keyword>
<keyword evidence="5 16" id="KW-0285">Flavoprotein</keyword>
<dbReference type="PRINTS" id="PR00371">
    <property type="entry name" value="FPNCR"/>
</dbReference>
<dbReference type="Pfam" id="PF00175">
    <property type="entry name" value="NAD_binding_1"/>
    <property type="match status" value="1"/>
</dbReference>
<accession>A0AAD5X107</accession>
<dbReference type="InterPro" id="IPR017938">
    <property type="entry name" value="Riboflavin_synthase-like_b-brl"/>
</dbReference>
<comment type="catalytic activity">
    <reaction evidence="14 17">
        <text>2 Fe(III)-[cytochrome b5] + NADH = 2 Fe(II)-[cytochrome b5] + NAD(+) + H(+)</text>
        <dbReference type="Rhea" id="RHEA:46680"/>
        <dbReference type="Rhea" id="RHEA-COMP:10438"/>
        <dbReference type="Rhea" id="RHEA-COMP:10439"/>
        <dbReference type="ChEBI" id="CHEBI:15378"/>
        <dbReference type="ChEBI" id="CHEBI:29033"/>
        <dbReference type="ChEBI" id="CHEBI:29034"/>
        <dbReference type="ChEBI" id="CHEBI:57540"/>
        <dbReference type="ChEBI" id="CHEBI:57945"/>
        <dbReference type="EC" id="1.6.2.2"/>
    </reaction>
</comment>
<evidence type="ECO:0000256" key="12">
    <source>
        <dbReference type="ARBA" id="ARBA00023128"/>
    </source>
</evidence>
<dbReference type="InterPro" id="IPR039261">
    <property type="entry name" value="FNR_nucleotide-bd"/>
</dbReference>
<feature type="binding site" evidence="16">
    <location>
        <position position="110"/>
    </location>
    <ligand>
        <name>FAD</name>
        <dbReference type="ChEBI" id="CHEBI:57692"/>
    </ligand>
</feature>
<evidence type="ECO:0000256" key="6">
    <source>
        <dbReference type="ARBA" id="ARBA00022692"/>
    </source>
</evidence>
<protein>
    <recommendedName>
        <fullName evidence="17">NADH-cytochrome b5 reductase</fullName>
        <ecNumber evidence="17">1.6.2.2</ecNumber>
    </recommendedName>
</protein>
<evidence type="ECO:0000256" key="1">
    <source>
        <dbReference type="ARBA" id="ARBA00001974"/>
    </source>
</evidence>
<evidence type="ECO:0000313" key="19">
    <source>
        <dbReference type="EMBL" id="KAJ3042676.1"/>
    </source>
</evidence>
<dbReference type="CDD" id="cd06183">
    <property type="entry name" value="cyt_b5_reduct_like"/>
    <property type="match status" value="1"/>
</dbReference>
<keyword evidence="6" id="KW-0812">Transmembrane</keyword>
<dbReference type="InterPro" id="IPR017927">
    <property type="entry name" value="FAD-bd_FR_type"/>
</dbReference>
<dbReference type="GO" id="GO:0005741">
    <property type="term" value="C:mitochondrial outer membrane"/>
    <property type="evidence" value="ECO:0007669"/>
    <property type="project" value="UniProtKB-SubCell"/>
</dbReference>
<feature type="binding site" evidence="16">
    <location>
        <position position="176"/>
    </location>
    <ligand>
        <name>FAD</name>
        <dbReference type="ChEBI" id="CHEBI:57692"/>
    </ligand>
</feature>
<comment type="similarity">
    <text evidence="4 17">Belongs to the flavoprotein pyridine nucleotide cytochrome reductase family.</text>
</comment>
<dbReference type="Gene3D" id="3.40.50.80">
    <property type="entry name" value="Nucleotide-binding domain of ferredoxin-NADP reductase (FNR) module"/>
    <property type="match status" value="1"/>
</dbReference>
<dbReference type="AlphaFoldDB" id="A0AAD5X107"/>
<keyword evidence="8 16" id="KW-0274">FAD</keyword>
<dbReference type="PRINTS" id="PR00406">
    <property type="entry name" value="CYTB5RDTASE"/>
</dbReference>
<evidence type="ECO:0000256" key="17">
    <source>
        <dbReference type="RuleBase" id="RU361226"/>
    </source>
</evidence>
<organism evidence="19 20">
    <name type="scientific">Rhizophlyctis rosea</name>
    <dbReference type="NCBI Taxonomy" id="64517"/>
    <lineage>
        <taxon>Eukaryota</taxon>
        <taxon>Fungi</taxon>
        <taxon>Fungi incertae sedis</taxon>
        <taxon>Chytridiomycota</taxon>
        <taxon>Chytridiomycota incertae sedis</taxon>
        <taxon>Chytridiomycetes</taxon>
        <taxon>Rhizophlyctidales</taxon>
        <taxon>Rhizophlyctidaceae</taxon>
        <taxon>Rhizophlyctis</taxon>
    </lineage>
</organism>
<proteinExistence type="inferred from homology"/>
<gene>
    <name evidence="19" type="primary">CBR1</name>
    <name evidence="19" type="ORF">HK097_001956</name>
</gene>
<dbReference type="FunFam" id="3.40.50.80:FF:000019">
    <property type="entry name" value="NADH-cytochrome b5 reductase"/>
    <property type="match status" value="1"/>
</dbReference>
<dbReference type="GO" id="GO:0090524">
    <property type="term" value="F:cytochrome-b5 reductase activity, acting on NADH"/>
    <property type="evidence" value="ECO:0007669"/>
    <property type="project" value="UniProtKB-EC"/>
</dbReference>
<comment type="subcellular location">
    <subcellularLocation>
        <location evidence="2">Mitochondrion outer membrane</location>
    </subcellularLocation>
</comment>
<feature type="binding site" evidence="16">
    <location>
        <position position="127"/>
    </location>
    <ligand>
        <name>FAD</name>
        <dbReference type="ChEBI" id="CHEBI:57692"/>
    </ligand>
</feature>
<evidence type="ECO:0000256" key="11">
    <source>
        <dbReference type="ARBA" id="ARBA00023027"/>
    </source>
</evidence>
<name>A0AAD5X107_9FUNG</name>
<evidence type="ECO:0000256" key="14">
    <source>
        <dbReference type="ARBA" id="ARBA00047682"/>
    </source>
</evidence>
<dbReference type="PANTHER" id="PTHR19370">
    <property type="entry name" value="NADH-CYTOCHROME B5 REDUCTASE"/>
    <property type="match status" value="1"/>
</dbReference>
<evidence type="ECO:0000256" key="15">
    <source>
        <dbReference type="ARBA" id="ARBA00049138"/>
    </source>
</evidence>
<comment type="catalytic activity">
    <reaction evidence="15">
        <text>2 Fe(3+)-[Dph3] + NADH = 2 Fe(2+)-[Dph3] + NAD(+) + H(+)</text>
        <dbReference type="Rhea" id="RHEA:71231"/>
        <dbReference type="Rhea" id="RHEA-COMP:18002"/>
        <dbReference type="Rhea" id="RHEA-COMP:18003"/>
        <dbReference type="ChEBI" id="CHEBI:15378"/>
        <dbReference type="ChEBI" id="CHEBI:29033"/>
        <dbReference type="ChEBI" id="CHEBI:29034"/>
        <dbReference type="ChEBI" id="CHEBI:57540"/>
        <dbReference type="ChEBI" id="CHEBI:57945"/>
        <dbReference type="ChEBI" id="CHEBI:83228"/>
    </reaction>
    <physiologicalReaction direction="left-to-right" evidence="15">
        <dbReference type="Rhea" id="RHEA:71232"/>
    </physiologicalReaction>
</comment>
<evidence type="ECO:0000256" key="10">
    <source>
        <dbReference type="ARBA" id="ARBA00023002"/>
    </source>
</evidence>
<dbReference type="SUPFAM" id="SSF52343">
    <property type="entry name" value="Ferredoxin reductase-like, C-terminal NADP-linked domain"/>
    <property type="match status" value="1"/>
</dbReference>
<evidence type="ECO:0000256" key="8">
    <source>
        <dbReference type="ARBA" id="ARBA00022827"/>
    </source>
</evidence>
<comment type="caution">
    <text evidence="19">The sequence shown here is derived from an EMBL/GenBank/DDBJ whole genome shotgun (WGS) entry which is preliminary data.</text>
</comment>
<feature type="binding site" evidence="16">
    <location>
        <position position="108"/>
    </location>
    <ligand>
        <name>FAD</name>
        <dbReference type="ChEBI" id="CHEBI:57692"/>
    </ligand>
</feature>
<keyword evidence="10 17" id="KW-0560">Oxidoreductase</keyword>
<comment type="pathway">
    <text evidence="3">Protein modification; peptidyl-diphthamide biosynthesis.</text>
</comment>
<evidence type="ECO:0000256" key="2">
    <source>
        <dbReference type="ARBA" id="ARBA00004294"/>
    </source>
</evidence>
<keyword evidence="11 17" id="KW-0520">NAD</keyword>
<dbReference type="Pfam" id="PF00970">
    <property type="entry name" value="FAD_binding_6"/>
    <property type="match status" value="1"/>
</dbReference>
<feature type="domain" description="FAD-binding FR-type" evidence="18">
    <location>
        <begin position="56"/>
        <end position="159"/>
    </location>
</feature>
<keyword evidence="13" id="KW-0472">Membrane</keyword>
<dbReference type="Proteomes" id="UP001212841">
    <property type="component" value="Unassembled WGS sequence"/>
</dbReference>
<feature type="binding site" evidence="16">
    <location>
        <position position="125"/>
    </location>
    <ligand>
        <name>FAD</name>
        <dbReference type="ChEBI" id="CHEBI:57692"/>
    </ligand>
</feature>
<dbReference type="InterPro" id="IPR001834">
    <property type="entry name" value="CBR-like"/>
</dbReference>
<sequence>MDYVVLATAVGLAAASYQMDNSLLLAAAGVIGLAHVVLRQTVGYANEKRVPVLSKDDYKFFPLREKILISHNTAIYRFALPKPDDVLGLPIGQHISIAAEIGGKEIVRSYTPTTADDDLGHFDLLIKTYPQGNISKFIQDLKIGQTIKVKGPKGFFKWTPNAVRALGMIAGGTGITPMLQIIKAIVKNPADKTQVDLIFANVKFEDILLKDELDELAKNHDNFRVHYVLNEPPSEWNGSVGFVSKELIEKVLPKPADDVKILICGPPPMVKAMTGYTEELGFPKANAVSKMNDTVFKF</sequence>
<dbReference type="InterPro" id="IPR001709">
    <property type="entry name" value="Flavoprot_Pyr_Nucl_cyt_Rdtase"/>
</dbReference>